<proteinExistence type="predicted"/>
<protein>
    <submittedName>
        <fullName evidence="2">Unnamed protein product</fullName>
    </submittedName>
</protein>
<dbReference type="OrthoDB" id="5593012at2759"/>
<sequence length="115" mass="12904">MEAMRPDEVVREAAIFAALPPRNLRRERPTGTAANRDPPPADIKTALPGSLPPVNPRDEISILRSPQQLALPPNSYMTSLSPKTPQSLMMSVHMTANECWVVWKFLCDWVKTQVR</sequence>
<dbReference type="EMBL" id="BSXW01000041">
    <property type="protein sequence ID" value="GMF10447.1"/>
    <property type="molecule type" value="Genomic_DNA"/>
</dbReference>
<dbReference type="AlphaFoldDB" id="A0A9W6T9W3"/>
<reference evidence="2" key="1">
    <citation type="submission" date="2023-04" db="EMBL/GenBank/DDBJ databases">
        <title>Phytophthora lilii NBRC 32176.</title>
        <authorList>
            <person name="Ichikawa N."/>
            <person name="Sato H."/>
            <person name="Tonouchi N."/>
        </authorList>
    </citation>
    <scope>NUCLEOTIDE SEQUENCE</scope>
    <source>
        <strain evidence="2">NBRC 32176</strain>
    </source>
</reference>
<organism evidence="2 3">
    <name type="scientific">Phytophthora lilii</name>
    <dbReference type="NCBI Taxonomy" id="2077276"/>
    <lineage>
        <taxon>Eukaryota</taxon>
        <taxon>Sar</taxon>
        <taxon>Stramenopiles</taxon>
        <taxon>Oomycota</taxon>
        <taxon>Peronosporomycetes</taxon>
        <taxon>Peronosporales</taxon>
        <taxon>Peronosporaceae</taxon>
        <taxon>Phytophthora</taxon>
    </lineage>
</organism>
<name>A0A9W6T9W3_9STRA</name>
<keyword evidence="3" id="KW-1185">Reference proteome</keyword>
<comment type="caution">
    <text evidence="2">The sequence shown here is derived from an EMBL/GenBank/DDBJ whole genome shotgun (WGS) entry which is preliminary data.</text>
</comment>
<evidence type="ECO:0000313" key="3">
    <source>
        <dbReference type="Proteomes" id="UP001165083"/>
    </source>
</evidence>
<dbReference type="Proteomes" id="UP001165083">
    <property type="component" value="Unassembled WGS sequence"/>
</dbReference>
<evidence type="ECO:0000313" key="2">
    <source>
        <dbReference type="EMBL" id="GMF10447.1"/>
    </source>
</evidence>
<evidence type="ECO:0000256" key="1">
    <source>
        <dbReference type="SAM" id="MobiDB-lite"/>
    </source>
</evidence>
<gene>
    <name evidence="2" type="ORF">Plil01_000125000</name>
</gene>
<feature type="region of interest" description="Disordered" evidence="1">
    <location>
        <begin position="20"/>
        <end position="51"/>
    </location>
</feature>
<accession>A0A9W6T9W3</accession>